<dbReference type="InterPro" id="IPR036705">
    <property type="entry name" value="Ribosyl_crysJ1_sf"/>
</dbReference>
<sequence>MSVAKFCRGVLLGGLLGDCFGAPFEAKPRVQLDVPIRMIKNTLSGLESSQLTFTDDTDMAMGILNSISRLNRFVPSDVIKEFTTAYFTDGDGRFYGRSVQALFQQWKDSGYDDPYRLAASQFGGSGSYANGGAMRISPASLYMLNQPDSDFVTFVIDVTRLTHTHPLAIYGALFQAMAVRQLWSVLTTEGQIDRTSFADLLVSKLGHIKHSEIDFNSSSCQEVFEKYKSKFECVNSLLQLDRDPPATEVVERLGNDLQALNSVPTAIYIFLRSLKPIPSIPFDSVLLRCLACAISLGGDTDTIGTMACSLAGGYAILSDEPDPLPATMVSRCEQRERIEEYARWLTCTLSQ</sequence>
<feature type="binding site" evidence="12">
    <location>
        <position position="301"/>
    </location>
    <ligand>
        <name>Mg(2+)</name>
        <dbReference type="ChEBI" id="CHEBI:18420"/>
        <label>1</label>
    </ligand>
</feature>
<evidence type="ECO:0000256" key="5">
    <source>
        <dbReference type="ARBA" id="ARBA00042398"/>
    </source>
</evidence>
<evidence type="ECO:0000256" key="3">
    <source>
        <dbReference type="ARBA" id="ARBA00022801"/>
    </source>
</evidence>
<gene>
    <name evidence="14" type="ORF">CDAUBV1_LOCUS12370</name>
</gene>
<dbReference type="AlphaFoldDB" id="A0AAV2TPI9"/>
<dbReference type="GO" id="GO:0046872">
    <property type="term" value="F:metal ion binding"/>
    <property type="evidence" value="ECO:0007669"/>
    <property type="project" value="UniProtKB-KW"/>
</dbReference>
<organism evidence="14 15">
    <name type="scientific">Calicophoron daubneyi</name>
    <name type="common">Rumen fluke</name>
    <name type="synonym">Paramphistomum daubneyi</name>
    <dbReference type="NCBI Taxonomy" id="300641"/>
    <lineage>
        <taxon>Eukaryota</taxon>
        <taxon>Metazoa</taxon>
        <taxon>Spiralia</taxon>
        <taxon>Lophotrochozoa</taxon>
        <taxon>Platyhelminthes</taxon>
        <taxon>Trematoda</taxon>
        <taxon>Digenea</taxon>
        <taxon>Plagiorchiida</taxon>
        <taxon>Pronocephalata</taxon>
        <taxon>Paramphistomoidea</taxon>
        <taxon>Paramphistomidae</taxon>
        <taxon>Calicophoron</taxon>
    </lineage>
</organism>
<dbReference type="EC" id="3.2.1.143" evidence="2"/>
<evidence type="ECO:0000256" key="6">
    <source>
        <dbReference type="ARBA" id="ARBA00042471"/>
    </source>
</evidence>
<feature type="binding site" evidence="12">
    <location>
        <position position="55"/>
    </location>
    <ligand>
        <name>Mg(2+)</name>
        <dbReference type="ChEBI" id="CHEBI:18420"/>
        <label>1</label>
    </ligand>
</feature>
<keyword evidence="12" id="KW-0479">Metal-binding</keyword>
<keyword evidence="3" id="KW-0378">Hydrolase</keyword>
<dbReference type="InterPro" id="IPR050792">
    <property type="entry name" value="ADP-ribosylglycohydrolase"/>
</dbReference>
<evidence type="ECO:0000256" key="4">
    <source>
        <dbReference type="ARBA" id="ARBA00041057"/>
    </source>
</evidence>
<evidence type="ECO:0000256" key="2">
    <source>
        <dbReference type="ARBA" id="ARBA00012255"/>
    </source>
</evidence>
<keyword evidence="12" id="KW-0460">Magnesium</keyword>
<dbReference type="PANTHER" id="PTHR16222">
    <property type="entry name" value="ADP-RIBOSYLGLYCOHYDROLASE"/>
    <property type="match status" value="1"/>
</dbReference>
<protein>
    <recommendedName>
        <fullName evidence="4">ADP-ribosylhydrolase ARH3</fullName>
        <ecNumber evidence="2">3.2.1.143</ecNumber>
    </recommendedName>
    <alternativeName>
        <fullName evidence="5">ADP-ribose glycohydrolase ARH3</fullName>
    </alternativeName>
    <alternativeName>
        <fullName evidence="6">ADP-ribosylhydrolase 3</fullName>
    </alternativeName>
    <alternativeName>
        <fullName evidence="9">O-acetyl-ADP-ribose deacetylase ARH3</fullName>
    </alternativeName>
    <alternativeName>
        <fullName evidence="10">Poly(ADP-ribose) glycohydrolase ARH3</fullName>
    </alternativeName>
    <alternativeName>
        <fullName evidence="8">[Protein ADP-ribosylarginine] hydrolase-like protein 2</fullName>
    </alternativeName>
    <alternativeName>
        <fullName evidence="7">[Protein ADP-ribosylserine] hydrolase</fullName>
    </alternativeName>
</protein>
<dbReference type="SUPFAM" id="SSF101478">
    <property type="entry name" value="ADP-ribosylglycohydrolase"/>
    <property type="match status" value="1"/>
</dbReference>
<feature type="chain" id="PRO_5043360074" description="ADP-ribosylhydrolase ARH3" evidence="13">
    <location>
        <begin position="22"/>
        <end position="351"/>
    </location>
</feature>
<evidence type="ECO:0000256" key="12">
    <source>
        <dbReference type="PIRSR" id="PIRSR605502-1"/>
    </source>
</evidence>
<evidence type="ECO:0000256" key="1">
    <source>
        <dbReference type="ARBA" id="ARBA00010702"/>
    </source>
</evidence>
<keyword evidence="13" id="KW-0732">Signal</keyword>
<dbReference type="Proteomes" id="UP001497525">
    <property type="component" value="Unassembled WGS sequence"/>
</dbReference>
<dbReference type="PANTHER" id="PTHR16222:SF24">
    <property type="entry name" value="ADP-RIBOSYLHYDROLASE ARH3"/>
    <property type="match status" value="1"/>
</dbReference>
<feature type="signal peptide" evidence="13">
    <location>
        <begin position="1"/>
        <end position="21"/>
    </location>
</feature>
<dbReference type="GO" id="GO:0004649">
    <property type="term" value="F:poly(ADP-ribose) glycohydrolase activity"/>
    <property type="evidence" value="ECO:0007669"/>
    <property type="project" value="UniProtKB-EC"/>
</dbReference>
<evidence type="ECO:0000256" key="11">
    <source>
        <dbReference type="ARBA" id="ARBA00049015"/>
    </source>
</evidence>
<accession>A0AAV2TPI9</accession>
<dbReference type="GO" id="GO:0005739">
    <property type="term" value="C:mitochondrion"/>
    <property type="evidence" value="ECO:0007669"/>
    <property type="project" value="TreeGrafter"/>
</dbReference>
<comment type="caution">
    <text evidence="14">The sequence shown here is derived from an EMBL/GenBank/DDBJ whole genome shotgun (WGS) entry which is preliminary data.</text>
</comment>
<comment type="similarity">
    <text evidence="1">Belongs to the ADP-ribosylglycohydrolase family.</text>
</comment>
<comment type="cofactor">
    <cofactor evidence="12">
        <name>Mg(2+)</name>
        <dbReference type="ChEBI" id="CHEBI:18420"/>
    </cofactor>
    <text evidence="12">Binds 2 magnesium ions per subunit.</text>
</comment>
<dbReference type="InterPro" id="IPR005502">
    <property type="entry name" value="Ribosyl_crysJ1"/>
</dbReference>
<evidence type="ECO:0000256" key="7">
    <source>
        <dbReference type="ARBA" id="ARBA00042722"/>
    </source>
</evidence>
<dbReference type="Gene3D" id="1.10.4080.10">
    <property type="entry name" value="ADP-ribosylation/Crystallin J1"/>
    <property type="match status" value="1"/>
</dbReference>
<feature type="binding site" evidence="12">
    <location>
        <position position="302"/>
    </location>
    <ligand>
        <name>Mg(2+)</name>
        <dbReference type="ChEBI" id="CHEBI:18420"/>
        <label>2</label>
    </ligand>
</feature>
<name>A0AAV2TPI9_CALDB</name>
<dbReference type="GO" id="GO:0005634">
    <property type="term" value="C:nucleus"/>
    <property type="evidence" value="ECO:0007669"/>
    <property type="project" value="TreeGrafter"/>
</dbReference>
<feature type="binding site" evidence="12">
    <location>
        <position position="54"/>
    </location>
    <ligand>
        <name>Mg(2+)</name>
        <dbReference type="ChEBI" id="CHEBI:18420"/>
        <label>1</label>
    </ligand>
</feature>
<evidence type="ECO:0000256" key="10">
    <source>
        <dbReference type="ARBA" id="ARBA00043193"/>
    </source>
</evidence>
<feature type="binding site" evidence="12">
    <location>
        <position position="299"/>
    </location>
    <ligand>
        <name>Mg(2+)</name>
        <dbReference type="ChEBI" id="CHEBI:18420"/>
        <label>1</label>
    </ligand>
</feature>
<evidence type="ECO:0000313" key="14">
    <source>
        <dbReference type="EMBL" id="CAL5137891.1"/>
    </source>
</evidence>
<dbReference type="Pfam" id="PF03747">
    <property type="entry name" value="ADP_ribosyl_GH"/>
    <property type="match status" value="1"/>
</dbReference>
<proteinExistence type="inferred from homology"/>
<evidence type="ECO:0000256" key="13">
    <source>
        <dbReference type="SAM" id="SignalP"/>
    </source>
</evidence>
<reference evidence="14" key="1">
    <citation type="submission" date="2024-06" db="EMBL/GenBank/DDBJ databases">
        <authorList>
            <person name="Liu X."/>
            <person name="Lenzi L."/>
            <person name="Haldenby T S."/>
            <person name="Uol C."/>
        </authorList>
    </citation>
    <scope>NUCLEOTIDE SEQUENCE</scope>
</reference>
<dbReference type="EMBL" id="CAXLJL010000445">
    <property type="protein sequence ID" value="CAL5137891.1"/>
    <property type="molecule type" value="Genomic_DNA"/>
</dbReference>
<evidence type="ECO:0000256" key="8">
    <source>
        <dbReference type="ARBA" id="ARBA00042850"/>
    </source>
</evidence>
<evidence type="ECO:0000256" key="9">
    <source>
        <dbReference type="ARBA" id="ARBA00043187"/>
    </source>
</evidence>
<comment type="catalytic activity">
    <reaction evidence="11">
        <text>alpha-NAD(+) + H2O = ADP-D-ribose + nicotinamide + H(+)</text>
        <dbReference type="Rhea" id="RHEA:68792"/>
        <dbReference type="ChEBI" id="CHEBI:15377"/>
        <dbReference type="ChEBI" id="CHEBI:15378"/>
        <dbReference type="ChEBI" id="CHEBI:17154"/>
        <dbReference type="ChEBI" id="CHEBI:57967"/>
        <dbReference type="ChEBI" id="CHEBI:77017"/>
    </reaction>
</comment>
<feature type="binding site" evidence="12">
    <location>
        <position position="56"/>
    </location>
    <ligand>
        <name>Mg(2+)</name>
        <dbReference type="ChEBI" id="CHEBI:18420"/>
        <label>1</label>
    </ligand>
</feature>
<evidence type="ECO:0000313" key="15">
    <source>
        <dbReference type="Proteomes" id="UP001497525"/>
    </source>
</evidence>